<dbReference type="Pfam" id="PF03819">
    <property type="entry name" value="MazG"/>
    <property type="match status" value="1"/>
</dbReference>
<dbReference type="Proteomes" id="UP000178302">
    <property type="component" value="Unassembled WGS sequence"/>
</dbReference>
<evidence type="ECO:0000313" key="2">
    <source>
        <dbReference type="EMBL" id="OHA13223.1"/>
    </source>
</evidence>
<sequence length="105" mass="12161">MDFKNLLAIIKVESDRLIKYFPCDGMDKETYARSVKLVEEVGELFSEILKHSSLQRKEKIVKGADDLSEEFADVIITTLLLAERMNINIGKALEKKIKKIQKRKY</sequence>
<gene>
    <name evidence="2" type="ORF">A2909_01480</name>
</gene>
<proteinExistence type="predicted"/>
<dbReference type="EMBL" id="MHQZ01000040">
    <property type="protein sequence ID" value="OHA13223.1"/>
    <property type="molecule type" value="Genomic_DNA"/>
</dbReference>
<organism evidence="2 3">
    <name type="scientific">Candidatus Tagabacteria bacterium RIFCSPLOWO2_01_FULL_39_11</name>
    <dbReference type="NCBI Taxonomy" id="1802295"/>
    <lineage>
        <taxon>Bacteria</taxon>
        <taxon>Candidatus Tagaibacteriota</taxon>
    </lineage>
</organism>
<dbReference type="AlphaFoldDB" id="A0A1G2LNR7"/>
<feature type="domain" description="NTP pyrophosphohydrolase MazG-like" evidence="1">
    <location>
        <begin position="36"/>
        <end position="104"/>
    </location>
</feature>
<evidence type="ECO:0000259" key="1">
    <source>
        <dbReference type="Pfam" id="PF03819"/>
    </source>
</evidence>
<name>A0A1G2LNR7_9BACT</name>
<comment type="caution">
    <text evidence="2">The sequence shown here is derived from an EMBL/GenBank/DDBJ whole genome shotgun (WGS) entry which is preliminary data.</text>
</comment>
<dbReference type="Gene3D" id="1.10.287.1080">
    <property type="entry name" value="MazG-like"/>
    <property type="match status" value="1"/>
</dbReference>
<accession>A0A1G2LNR7</accession>
<reference evidence="2 3" key="1">
    <citation type="journal article" date="2016" name="Nat. Commun.">
        <title>Thousands of microbial genomes shed light on interconnected biogeochemical processes in an aquifer system.</title>
        <authorList>
            <person name="Anantharaman K."/>
            <person name="Brown C.T."/>
            <person name="Hug L.A."/>
            <person name="Sharon I."/>
            <person name="Castelle C.J."/>
            <person name="Probst A.J."/>
            <person name="Thomas B.C."/>
            <person name="Singh A."/>
            <person name="Wilkins M.J."/>
            <person name="Karaoz U."/>
            <person name="Brodie E.L."/>
            <person name="Williams K.H."/>
            <person name="Hubbard S.S."/>
            <person name="Banfield J.F."/>
        </authorList>
    </citation>
    <scope>NUCLEOTIDE SEQUENCE [LARGE SCALE GENOMIC DNA]</scope>
</reference>
<dbReference type="SUPFAM" id="SSF101386">
    <property type="entry name" value="all-alpha NTP pyrophosphatases"/>
    <property type="match status" value="1"/>
</dbReference>
<protein>
    <recommendedName>
        <fullName evidence="1">NTP pyrophosphohydrolase MazG-like domain-containing protein</fullName>
    </recommendedName>
</protein>
<dbReference type="InterPro" id="IPR004518">
    <property type="entry name" value="MazG-like_dom"/>
</dbReference>
<evidence type="ECO:0000313" key="3">
    <source>
        <dbReference type="Proteomes" id="UP000178302"/>
    </source>
</evidence>